<keyword evidence="3" id="KW-1185">Reference proteome</keyword>
<organism evidence="2">
    <name type="scientific">Strongyloides ratti</name>
    <name type="common">Parasitic roundworm</name>
    <dbReference type="NCBI Taxonomy" id="34506"/>
    <lineage>
        <taxon>Eukaryota</taxon>
        <taxon>Metazoa</taxon>
        <taxon>Ecdysozoa</taxon>
        <taxon>Nematoda</taxon>
        <taxon>Chromadorea</taxon>
        <taxon>Rhabditida</taxon>
        <taxon>Tylenchina</taxon>
        <taxon>Panagrolaimomorpha</taxon>
        <taxon>Strongyloidoidea</taxon>
        <taxon>Strongyloididae</taxon>
        <taxon>Strongyloides</taxon>
    </lineage>
</organism>
<gene>
    <name evidence="2 4 5" type="ORF">SRAE_2000195700</name>
</gene>
<dbReference type="Proteomes" id="UP000035682">
    <property type="component" value="Unplaced"/>
</dbReference>
<evidence type="ECO:0000256" key="1">
    <source>
        <dbReference type="SAM" id="Coils"/>
    </source>
</evidence>
<name>A0A090LGQ2_STRRB</name>
<dbReference type="AlphaFoldDB" id="A0A090LGQ2"/>
<evidence type="ECO:0000313" key="4">
    <source>
        <dbReference type="WBParaSite" id="SRAE_2000195700.1"/>
    </source>
</evidence>
<keyword evidence="1" id="KW-0175">Coiled coil</keyword>
<protein>
    <submittedName>
        <fullName evidence="2 4">Uncharacterized protein</fullName>
    </submittedName>
</protein>
<dbReference type="WormBase" id="SRAE_2000195700">
    <property type="protein sequence ID" value="SRP04476"/>
    <property type="gene ID" value="WBGene00262164"/>
</dbReference>
<reference evidence="2 3" key="1">
    <citation type="submission" date="2014-09" db="EMBL/GenBank/DDBJ databases">
        <authorList>
            <person name="Martin A.A."/>
        </authorList>
    </citation>
    <scope>NUCLEOTIDE SEQUENCE</scope>
    <source>
        <strain evidence="3">ED321</strain>
        <strain evidence="2">ED321 Heterogonic</strain>
    </source>
</reference>
<dbReference type="EMBL" id="LN609529">
    <property type="protein sequence ID" value="CEF67293.1"/>
    <property type="molecule type" value="Genomic_DNA"/>
</dbReference>
<evidence type="ECO:0000313" key="3">
    <source>
        <dbReference type="Proteomes" id="UP000035682"/>
    </source>
</evidence>
<proteinExistence type="predicted"/>
<sequence>MTSPRNPHATLYNFKQQVSILKNQCKNKQRNVKEMLCHDAEMILQKAIDTIEILNQEKNTAIIEKDYSIIKKIDEEIVIIESTAINLSNLDILFKEKYTDDVVEPYIENNTRKEKIQKFEEEIQKIEEIENTIKMERENDRKKDEKERLKILRKDEYIKELDLHDIKKNTSFKESSNYIFFKESIKNSRKNINTSTDNYNEYNRRFSNTFNRSDSINEKNKSNNIEFYNQINSTIEKLSNPTYSSPNNEVRHYNKRKGPTEADIRAAMEKVRDEKYEELNHKLDEHYSEIEKIISGDN</sequence>
<evidence type="ECO:0000313" key="5">
    <source>
        <dbReference type="WormBase" id="SRAE_2000195700"/>
    </source>
</evidence>
<evidence type="ECO:0000313" key="2">
    <source>
        <dbReference type="EMBL" id="CEF67293.1"/>
    </source>
</evidence>
<dbReference type="WBParaSite" id="SRAE_2000195700.1">
    <property type="protein sequence ID" value="SRAE_2000195700.1"/>
    <property type="gene ID" value="WBGene00262164"/>
</dbReference>
<reference evidence="4" key="2">
    <citation type="submission" date="2020-12" db="UniProtKB">
        <authorList>
            <consortium name="WormBaseParasite"/>
        </authorList>
    </citation>
    <scope>IDENTIFICATION</scope>
</reference>
<dbReference type="GeneID" id="36379658"/>
<feature type="coiled-coil region" evidence="1">
    <location>
        <begin position="37"/>
        <end position="64"/>
    </location>
</feature>
<accession>A0A090LGQ2</accession>
<feature type="coiled-coil region" evidence="1">
    <location>
        <begin position="109"/>
        <end position="155"/>
    </location>
</feature>
<dbReference type="RefSeq" id="XP_024506493.1">
    <property type="nucleotide sequence ID" value="XM_024652970.1"/>
</dbReference>
<dbReference type="CTD" id="36379658"/>